<evidence type="ECO:0000313" key="11">
    <source>
        <dbReference type="Proteomes" id="UP000245631"/>
    </source>
</evidence>
<evidence type="ECO:0000256" key="4">
    <source>
        <dbReference type="ARBA" id="ARBA00022741"/>
    </source>
</evidence>
<evidence type="ECO:0000256" key="2">
    <source>
        <dbReference type="ARBA" id="ARBA00022475"/>
    </source>
</evidence>
<dbReference type="AlphaFoldDB" id="A0A8E3B469"/>
<evidence type="ECO:0000256" key="7">
    <source>
        <dbReference type="ARBA" id="ARBA00023136"/>
    </source>
</evidence>
<feature type="transmembrane region" description="Helical" evidence="8">
    <location>
        <begin position="74"/>
        <end position="92"/>
    </location>
</feature>
<dbReference type="GO" id="GO:0005886">
    <property type="term" value="C:plasma membrane"/>
    <property type="evidence" value="ECO:0007669"/>
    <property type="project" value="UniProtKB-SubCell"/>
</dbReference>
<evidence type="ECO:0000256" key="5">
    <source>
        <dbReference type="ARBA" id="ARBA00022989"/>
    </source>
</evidence>
<dbReference type="RefSeq" id="WP_146211805.1">
    <property type="nucleotide sequence ID" value="NZ_QGGH01000007.1"/>
</dbReference>
<keyword evidence="3 8" id="KW-0812">Transmembrane</keyword>
<evidence type="ECO:0000256" key="3">
    <source>
        <dbReference type="ARBA" id="ARBA00022692"/>
    </source>
</evidence>
<evidence type="ECO:0000259" key="9">
    <source>
        <dbReference type="Pfam" id="PF18967"/>
    </source>
</evidence>
<dbReference type="GO" id="GO:0000166">
    <property type="term" value="F:nucleotide binding"/>
    <property type="evidence" value="ECO:0007669"/>
    <property type="project" value="UniProtKB-KW"/>
</dbReference>
<dbReference type="Proteomes" id="UP000245631">
    <property type="component" value="Unassembled WGS sequence"/>
</dbReference>
<comment type="caution">
    <text evidence="10">The sequence shown here is derived from an EMBL/GenBank/DDBJ whole genome shotgun (WGS) entry which is preliminary data.</text>
</comment>
<sequence>MDSDECNTNLSFKLVVVILSEKTQIGLDVAERQLDRVMGFFPRIDSKVSALFAIVSAQVAFAAVNITIDDLKSWWIAVPAAAFVICIVWSIGRLYQCTFPNLAGGHASLVYFKEIAKLTEGDYLARYQKLDEETLRRDVVGQIWRNSEIVAAKYVYLKQATLATMIAILPWSLLLLGTSVVHWKLPLGTP</sequence>
<proteinExistence type="predicted"/>
<dbReference type="InterPro" id="IPR043760">
    <property type="entry name" value="PycTM_dom"/>
</dbReference>
<keyword evidence="4" id="KW-0547">Nucleotide-binding</keyword>
<keyword evidence="5 8" id="KW-1133">Transmembrane helix</keyword>
<keyword evidence="2" id="KW-1003">Cell membrane</keyword>
<accession>A0A8E3B469</accession>
<name>A0A8E3B469_RHILI</name>
<keyword evidence="6" id="KW-0051">Antiviral defense</keyword>
<dbReference type="EMBL" id="QGGH01000007">
    <property type="protein sequence ID" value="PWJ89536.1"/>
    <property type="molecule type" value="Genomic_DNA"/>
</dbReference>
<feature type="transmembrane region" description="Helical" evidence="8">
    <location>
        <begin position="48"/>
        <end position="68"/>
    </location>
</feature>
<organism evidence="10 11">
    <name type="scientific">Rhizobium loti</name>
    <name type="common">Mesorhizobium loti</name>
    <dbReference type="NCBI Taxonomy" id="381"/>
    <lineage>
        <taxon>Bacteria</taxon>
        <taxon>Pseudomonadati</taxon>
        <taxon>Pseudomonadota</taxon>
        <taxon>Alphaproteobacteria</taxon>
        <taxon>Hyphomicrobiales</taxon>
        <taxon>Phyllobacteriaceae</taxon>
        <taxon>Mesorhizobium</taxon>
    </lineage>
</organism>
<gene>
    <name evidence="10" type="ORF">C8D77_107180</name>
</gene>
<feature type="domain" description="Pycsar effector protein" evidence="9">
    <location>
        <begin position="30"/>
        <end position="176"/>
    </location>
</feature>
<keyword evidence="7 8" id="KW-0472">Membrane</keyword>
<dbReference type="Pfam" id="PF18967">
    <property type="entry name" value="PycTM"/>
    <property type="match status" value="1"/>
</dbReference>
<dbReference type="GO" id="GO:0051607">
    <property type="term" value="P:defense response to virus"/>
    <property type="evidence" value="ECO:0007669"/>
    <property type="project" value="UniProtKB-KW"/>
</dbReference>
<evidence type="ECO:0000256" key="8">
    <source>
        <dbReference type="SAM" id="Phobius"/>
    </source>
</evidence>
<evidence type="ECO:0000313" key="10">
    <source>
        <dbReference type="EMBL" id="PWJ89536.1"/>
    </source>
</evidence>
<protein>
    <recommendedName>
        <fullName evidence="9">Pycsar effector protein domain-containing protein</fullName>
    </recommendedName>
</protein>
<evidence type="ECO:0000256" key="6">
    <source>
        <dbReference type="ARBA" id="ARBA00023118"/>
    </source>
</evidence>
<comment type="subcellular location">
    <subcellularLocation>
        <location evidence="1">Cell membrane</location>
    </subcellularLocation>
</comment>
<reference evidence="10 11" key="1">
    <citation type="submission" date="2018-05" db="EMBL/GenBank/DDBJ databases">
        <title>Genomic Encyclopedia of Type Strains, Phase IV (KMG-IV): sequencing the most valuable type-strain genomes for metagenomic binning, comparative biology and taxonomic classification.</title>
        <authorList>
            <person name="Goeker M."/>
        </authorList>
    </citation>
    <scope>NUCLEOTIDE SEQUENCE [LARGE SCALE GENOMIC DNA]</scope>
    <source>
        <strain evidence="10 11">DSM 2626</strain>
    </source>
</reference>
<dbReference type="GeneID" id="61054149"/>
<feature type="transmembrane region" description="Helical" evidence="8">
    <location>
        <begin position="162"/>
        <end position="183"/>
    </location>
</feature>
<evidence type="ECO:0000256" key="1">
    <source>
        <dbReference type="ARBA" id="ARBA00004236"/>
    </source>
</evidence>